<sequence>MENHLAFYGGVSHLGFDDLSVPAISQPTKRHRATPTAAPPLSFFGEDISSAIRQQQLEVDRLVSHQTEKVRRELWERRRLHSRRIAAAVERWVTRRVRAKEEEIEKIGRLNAALEERVRSLCAENQIWRELAQANEAAANALRADLEQVLVQGEAAGDDAESWCDNFGGAVPAAGRRLCRMCGAAEPSVLLLPCRHLCLCAACGPAVASCPVCTCDKNGSVNVNIS</sequence>
<keyword evidence="7" id="KW-1185">Reference proteome</keyword>
<dbReference type="PANTHER" id="PTHR42647:SF12">
    <property type="entry name" value="BOI-RELATED E3 UBIQUITIN-PROTEIN LIGASE 2-RELATED"/>
    <property type="match status" value="1"/>
</dbReference>
<name>A0A7I8IJK5_SPIIN</name>
<accession>A0A7I8IJK5</accession>
<evidence type="ECO:0000259" key="5">
    <source>
        <dbReference type="PROSITE" id="PS50089"/>
    </source>
</evidence>
<dbReference type="GO" id="GO:0004842">
    <property type="term" value="F:ubiquitin-protein transferase activity"/>
    <property type="evidence" value="ECO:0007669"/>
    <property type="project" value="TreeGrafter"/>
</dbReference>
<evidence type="ECO:0000313" key="6">
    <source>
        <dbReference type="EMBL" id="CAA2618349.1"/>
    </source>
</evidence>
<evidence type="ECO:0000313" key="7">
    <source>
        <dbReference type="Proteomes" id="UP001189122"/>
    </source>
</evidence>
<dbReference type="InterPro" id="IPR013083">
    <property type="entry name" value="Znf_RING/FYVE/PHD"/>
</dbReference>
<dbReference type="AlphaFoldDB" id="A0A7I8IJK5"/>
<dbReference type="GO" id="GO:0043067">
    <property type="term" value="P:regulation of programmed cell death"/>
    <property type="evidence" value="ECO:0007669"/>
    <property type="project" value="TreeGrafter"/>
</dbReference>
<dbReference type="PIRSF" id="PIRSF036836">
    <property type="entry name" value="RNase_bind_SBP1"/>
    <property type="match status" value="1"/>
</dbReference>
<proteinExistence type="predicted"/>
<reference evidence="6 7" key="1">
    <citation type="submission" date="2019-12" db="EMBL/GenBank/DDBJ databases">
        <authorList>
            <person name="Scholz U."/>
            <person name="Mascher M."/>
            <person name="Fiebig A."/>
        </authorList>
    </citation>
    <scope>NUCLEOTIDE SEQUENCE</scope>
</reference>
<gene>
    <name evidence="6" type="ORF">SI7747_04004516</name>
</gene>
<dbReference type="GO" id="GO:0008270">
    <property type="term" value="F:zinc ion binding"/>
    <property type="evidence" value="ECO:0007669"/>
    <property type="project" value="UniProtKB-KW"/>
</dbReference>
<keyword evidence="2 4" id="KW-0863">Zinc-finger</keyword>
<keyword evidence="1" id="KW-0479">Metal-binding</keyword>
<evidence type="ECO:0000256" key="4">
    <source>
        <dbReference type="PROSITE-ProRule" id="PRU00175"/>
    </source>
</evidence>
<evidence type="ECO:0000256" key="2">
    <source>
        <dbReference type="ARBA" id="ARBA00022771"/>
    </source>
</evidence>
<organism evidence="6">
    <name type="scientific">Spirodela intermedia</name>
    <name type="common">Intermediate duckweed</name>
    <dbReference type="NCBI Taxonomy" id="51605"/>
    <lineage>
        <taxon>Eukaryota</taxon>
        <taxon>Viridiplantae</taxon>
        <taxon>Streptophyta</taxon>
        <taxon>Embryophyta</taxon>
        <taxon>Tracheophyta</taxon>
        <taxon>Spermatophyta</taxon>
        <taxon>Magnoliopsida</taxon>
        <taxon>Liliopsida</taxon>
        <taxon>Araceae</taxon>
        <taxon>Lemnoideae</taxon>
        <taxon>Spirodela</taxon>
    </lineage>
</organism>
<feature type="domain" description="RING-type" evidence="5">
    <location>
        <begin position="179"/>
        <end position="214"/>
    </location>
</feature>
<dbReference type="Pfam" id="PF13920">
    <property type="entry name" value="zf-C3HC4_3"/>
    <property type="match status" value="1"/>
</dbReference>
<dbReference type="Proteomes" id="UP001189122">
    <property type="component" value="Unassembled WGS sequence"/>
</dbReference>
<evidence type="ECO:0000256" key="1">
    <source>
        <dbReference type="ARBA" id="ARBA00022723"/>
    </source>
</evidence>
<keyword evidence="3" id="KW-0862">Zinc</keyword>
<dbReference type="Gene3D" id="3.30.40.10">
    <property type="entry name" value="Zinc/RING finger domain, C3HC4 (zinc finger)"/>
    <property type="match status" value="1"/>
</dbReference>
<dbReference type="EMBL" id="CACRZD030000004">
    <property type="protein sequence ID" value="CAA6658066.1"/>
    <property type="molecule type" value="Genomic_DNA"/>
</dbReference>
<protein>
    <recommendedName>
        <fullName evidence="5">RING-type domain-containing protein</fullName>
    </recommendedName>
</protein>
<dbReference type="PROSITE" id="PS50089">
    <property type="entry name" value="ZF_RING_2"/>
    <property type="match status" value="1"/>
</dbReference>
<dbReference type="EMBL" id="LR743591">
    <property type="protein sequence ID" value="CAA2618349.1"/>
    <property type="molecule type" value="Genomic_DNA"/>
</dbReference>
<evidence type="ECO:0000256" key="3">
    <source>
        <dbReference type="ARBA" id="ARBA00022833"/>
    </source>
</evidence>
<dbReference type="PANTHER" id="PTHR42647">
    <property type="entry name" value="SBP (S-RIBONUCLEASE BINDING PROTEIN) FAMILY PROTEIN"/>
    <property type="match status" value="1"/>
</dbReference>
<dbReference type="InterPro" id="IPR001841">
    <property type="entry name" value="Znf_RING"/>
</dbReference>